<gene>
    <name evidence="7" type="ORF">KYE46_13095</name>
</gene>
<evidence type="ECO:0000259" key="6">
    <source>
        <dbReference type="SMART" id="SM00829"/>
    </source>
</evidence>
<dbReference type="KEGG" id="gce:KYE46_13095"/>
<proteinExistence type="inferred from homology"/>
<evidence type="ECO:0000256" key="4">
    <source>
        <dbReference type="ARBA" id="ARBA00023027"/>
    </source>
</evidence>
<dbReference type="Pfam" id="PF08240">
    <property type="entry name" value="ADH_N"/>
    <property type="match status" value="1"/>
</dbReference>
<keyword evidence="4" id="KW-0520">NAD</keyword>
<accession>A0A8F6TUD9</accession>
<evidence type="ECO:0000256" key="1">
    <source>
        <dbReference type="ARBA" id="ARBA00001947"/>
    </source>
</evidence>
<dbReference type="Proteomes" id="UP000825009">
    <property type="component" value="Chromosome"/>
</dbReference>
<keyword evidence="2 5" id="KW-0479">Metal-binding</keyword>
<comment type="similarity">
    <text evidence="5">Belongs to the zinc-containing alcohol dehydrogenase family.</text>
</comment>
<dbReference type="PANTHER" id="PTHR43880:SF12">
    <property type="entry name" value="ALCOHOL DEHYDROGENASE CLASS-3"/>
    <property type="match status" value="1"/>
</dbReference>
<dbReference type="InterPro" id="IPR002328">
    <property type="entry name" value="ADH_Zn_CS"/>
</dbReference>
<dbReference type="PROSITE" id="PS00059">
    <property type="entry name" value="ADH_ZINC"/>
    <property type="match status" value="1"/>
</dbReference>
<sequence length="360" mass="37155">MPKTVRAAVCHSHGAPLVIEPVTLRDPGPGEVEVTLDAVAICHSDISYMEGAWGGDLPAIYGHEAAGKVTSIGAGVALKEGDRVIVTLAKSCGQCPSCASAQPMYCGGNTPEAQVITDAEGAPVVKAMNCGAFAEAVIVDASQTAPIGDEIPSDVACLLACGVPTGMGAAINTAKVKPGDKVVVIGAGGVGLNAIQGARIAGAARIVAMDLEEKKLADALEFGATDTLPAQTEKPWKALSKILGGTLADHVFVSVGAIPAYESALRLLAPRGTAYAVGMTHNGETTPYEPVIFAATGQGIRGSFLGEIVLKRDIPWMVDLYTQGRLKLDELVSARWSLDQINEAIADTNTGQARRNVITF</sequence>
<evidence type="ECO:0000313" key="7">
    <source>
        <dbReference type="EMBL" id="QXT38865.1"/>
    </source>
</evidence>
<feature type="domain" description="Enoyl reductase (ER)" evidence="6">
    <location>
        <begin position="14"/>
        <end position="358"/>
    </location>
</feature>
<dbReference type="InterPro" id="IPR013149">
    <property type="entry name" value="ADH-like_C"/>
</dbReference>
<keyword evidence="3 5" id="KW-0862">Zinc</keyword>
<evidence type="ECO:0000313" key="8">
    <source>
        <dbReference type="Proteomes" id="UP000825009"/>
    </source>
</evidence>
<dbReference type="EMBL" id="CP079194">
    <property type="protein sequence ID" value="QXT38865.1"/>
    <property type="molecule type" value="Genomic_DNA"/>
</dbReference>
<dbReference type="SMART" id="SM00829">
    <property type="entry name" value="PKS_ER"/>
    <property type="match status" value="1"/>
</dbReference>
<reference evidence="7 8" key="1">
    <citation type="submission" date="2021-07" db="EMBL/GenBank/DDBJ databases">
        <title>A novel Jannaschia species isolated from marine dinoflagellate Ceratoperidinium margalefii.</title>
        <authorList>
            <person name="Jiang Y."/>
            <person name="Li Z."/>
        </authorList>
    </citation>
    <scope>NUCLEOTIDE SEQUENCE [LARGE SCALE GENOMIC DNA]</scope>
    <source>
        <strain evidence="7 8">J12C1-MA-4</strain>
    </source>
</reference>
<name>A0A8F6TUD9_9RHOB</name>
<evidence type="ECO:0000256" key="2">
    <source>
        <dbReference type="ARBA" id="ARBA00022723"/>
    </source>
</evidence>
<dbReference type="GO" id="GO:0005829">
    <property type="term" value="C:cytosol"/>
    <property type="evidence" value="ECO:0007669"/>
    <property type="project" value="TreeGrafter"/>
</dbReference>
<dbReference type="FunFam" id="3.40.50.720:FF:000003">
    <property type="entry name" value="S-(hydroxymethyl)glutathione dehydrogenase"/>
    <property type="match status" value="1"/>
</dbReference>
<evidence type="ECO:0000256" key="3">
    <source>
        <dbReference type="ARBA" id="ARBA00022833"/>
    </source>
</evidence>
<dbReference type="Pfam" id="PF00107">
    <property type="entry name" value="ADH_zinc_N"/>
    <property type="match status" value="1"/>
</dbReference>
<dbReference type="GO" id="GO:0008270">
    <property type="term" value="F:zinc ion binding"/>
    <property type="evidence" value="ECO:0007669"/>
    <property type="project" value="InterPro"/>
</dbReference>
<dbReference type="InterPro" id="IPR020843">
    <property type="entry name" value="ER"/>
</dbReference>
<keyword evidence="8" id="KW-1185">Reference proteome</keyword>
<dbReference type="GO" id="GO:0051903">
    <property type="term" value="F:S-(hydroxymethyl)glutathione dehydrogenase [NAD(P)+] activity"/>
    <property type="evidence" value="ECO:0007669"/>
    <property type="project" value="TreeGrafter"/>
</dbReference>
<organism evidence="7 8">
    <name type="scientific">Gymnodinialimonas ceratoperidinii</name>
    <dbReference type="NCBI Taxonomy" id="2856823"/>
    <lineage>
        <taxon>Bacteria</taxon>
        <taxon>Pseudomonadati</taxon>
        <taxon>Pseudomonadota</taxon>
        <taxon>Alphaproteobacteria</taxon>
        <taxon>Rhodobacterales</taxon>
        <taxon>Paracoccaceae</taxon>
        <taxon>Gymnodinialimonas</taxon>
    </lineage>
</organism>
<dbReference type="RefSeq" id="WP_219001061.1">
    <property type="nucleotide sequence ID" value="NZ_CP079194.1"/>
</dbReference>
<protein>
    <submittedName>
        <fullName evidence="7">Zn-dependent alcohol dehydrogenase</fullName>
    </submittedName>
</protein>
<dbReference type="InterPro" id="IPR013154">
    <property type="entry name" value="ADH-like_N"/>
</dbReference>
<comment type="cofactor">
    <cofactor evidence="1 5">
        <name>Zn(2+)</name>
        <dbReference type="ChEBI" id="CHEBI:29105"/>
    </cofactor>
</comment>
<dbReference type="AlphaFoldDB" id="A0A8F6TUD9"/>
<dbReference type="GO" id="GO:0046294">
    <property type="term" value="P:formaldehyde catabolic process"/>
    <property type="evidence" value="ECO:0007669"/>
    <property type="project" value="TreeGrafter"/>
</dbReference>
<evidence type="ECO:0000256" key="5">
    <source>
        <dbReference type="RuleBase" id="RU361277"/>
    </source>
</evidence>
<dbReference type="CDD" id="cd08279">
    <property type="entry name" value="Zn_ADH_class_III"/>
    <property type="match status" value="1"/>
</dbReference>
<dbReference type="PANTHER" id="PTHR43880">
    <property type="entry name" value="ALCOHOL DEHYDROGENASE"/>
    <property type="match status" value="1"/>
</dbReference>